<reference evidence="1 2" key="1">
    <citation type="submission" date="2020-07" db="EMBL/GenBank/DDBJ databases">
        <title>Sequencing the genomes of 1000 actinobacteria strains.</title>
        <authorList>
            <person name="Klenk H.-P."/>
        </authorList>
    </citation>
    <scope>NUCLEOTIDE SEQUENCE [LARGE SCALE GENOMIC DNA]</scope>
    <source>
        <strain evidence="1 2">DSM 24723</strain>
    </source>
</reference>
<dbReference type="Proteomes" id="UP000592181">
    <property type="component" value="Unassembled WGS sequence"/>
</dbReference>
<accession>A0A852XDT6</accession>
<evidence type="ECO:0000313" key="1">
    <source>
        <dbReference type="EMBL" id="NYG36645.1"/>
    </source>
</evidence>
<dbReference type="AlphaFoldDB" id="A0A852XDT6"/>
<dbReference type="RefSeq" id="WP_179462113.1">
    <property type="nucleotide sequence ID" value="NZ_JACBZX010000001.1"/>
</dbReference>
<evidence type="ECO:0000313" key="2">
    <source>
        <dbReference type="Proteomes" id="UP000592181"/>
    </source>
</evidence>
<dbReference type="InterPro" id="IPR023393">
    <property type="entry name" value="START-like_dom_sf"/>
</dbReference>
<comment type="caution">
    <text evidence="1">The sequence shown here is derived from an EMBL/GenBank/DDBJ whole genome shotgun (WGS) entry which is preliminary data.</text>
</comment>
<dbReference type="InterPro" id="IPR019587">
    <property type="entry name" value="Polyketide_cyclase/dehydratase"/>
</dbReference>
<gene>
    <name evidence="1" type="ORF">BJY28_001114</name>
</gene>
<dbReference type="Pfam" id="PF10604">
    <property type="entry name" value="Polyketide_cyc2"/>
    <property type="match status" value="1"/>
</dbReference>
<sequence length="130" mass="14322">MITVHATGPRPPDDVWHDLVTPEAWPGWAPHITRVQDLPSPIRPGARGTVHGPAGLRIPVFITEVDDTGRSWQWRVGPGRASILMDHRLDASPEGGSRVVVTIHAPFPMHLYRPLARTALRRLVGDRSTG</sequence>
<dbReference type="SUPFAM" id="SSF55961">
    <property type="entry name" value="Bet v1-like"/>
    <property type="match status" value="1"/>
</dbReference>
<dbReference type="Gene3D" id="3.30.530.20">
    <property type="match status" value="1"/>
</dbReference>
<dbReference type="EMBL" id="JACBZX010000001">
    <property type="protein sequence ID" value="NYG36645.1"/>
    <property type="molecule type" value="Genomic_DNA"/>
</dbReference>
<proteinExistence type="predicted"/>
<keyword evidence="2" id="KW-1185">Reference proteome</keyword>
<protein>
    <submittedName>
        <fullName evidence="1">Uncharacterized protein YndB with AHSA1/START domain</fullName>
    </submittedName>
</protein>
<name>A0A852XDT6_9MICO</name>
<organism evidence="1 2">
    <name type="scientific">Janibacter alkaliphilus</name>
    <dbReference type="NCBI Taxonomy" id="1069963"/>
    <lineage>
        <taxon>Bacteria</taxon>
        <taxon>Bacillati</taxon>
        <taxon>Actinomycetota</taxon>
        <taxon>Actinomycetes</taxon>
        <taxon>Micrococcales</taxon>
        <taxon>Intrasporangiaceae</taxon>
        <taxon>Janibacter</taxon>
    </lineage>
</organism>
<dbReference type="CDD" id="cd07812">
    <property type="entry name" value="SRPBCC"/>
    <property type="match status" value="1"/>
</dbReference>